<keyword evidence="2 9" id="KW-0645">Protease</keyword>
<dbReference type="Proteomes" id="UP001153321">
    <property type="component" value="Chromosome 29"/>
</dbReference>
<dbReference type="GO" id="GO:0006508">
    <property type="term" value="P:proteolysis"/>
    <property type="evidence" value="ECO:0007669"/>
    <property type="project" value="UniProtKB-KW"/>
</dbReference>
<organism evidence="14 15">
    <name type="scientific">Spodoptera littoralis</name>
    <name type="common">Egyptian cotton leafworm</name>
    <dbReference type="NCBI Taxonomy" id="7109"/>
    <lineage>
        <taxon>Eukaryota</taxon>
        <taxon>Metazoa</taxon>
        <taxon>Ecdysozoa</taxon>
        <taxon>Arthropoda</taxon>
        <taxon>Hexapoda</taxon>
        <taxon>Insecta</taxon>
        <taxon>Pterygota</taxon>
        <taxon>Neoptera</taxon>
        <taxon>Endopterygota</taxon>
        <taxon>Lepidoptera</taxon>
        <taxon>Glossata</taxon>
        <taxon>Ditrysia</taxon>
        <taxon>Noctuoidea</taxon>
        <taxon>Noctuidae</taxon>
        <taxon>Amphipyrinae</taxon>
        <taxon>Spodoptera</taxon>
    </lineage>
</organism>
<dbReference type="InterPro" id="IPR018114">
    <property type="entry name" value="TRYPSIN_HIS"/>
</dbReference>
<comment type="subcellular location">
    <subcellularLocation>
        <location evidence="1">Secreted</location>
        <location evidence="1">Extracellular space</location>
    </subcellularLocation>
</comment>
<gene>
    <name evidence="14" type="ORF">SPLIT_LOCUS8347</name>
</gene>
<keyword evidence="11" id="KW-0812">Transmembrane</keyword>
<dbReference type="InterPro" id="IPR038565">
    <property type="entry name" value="CLIP_sf"/>
</dbReference>
<dbReference type="InterPro" id="IPR043504">
    <property type="entry name" value="Peptidase_S1_PA_chymotrypsin"/>
</dbReference>
<dbReference type="PRINTS" id="PR00722">
    <property type="entry name" value="CHYMOTRYPSIN"/>
</dbReference>
<evidence type="ECO:0000256" key="9">
    <source>
        <dbReference type="RuleBase" id="RU363034"/>
    </source>
</evidence>
<keyword evidence="11" id="KW-0472">Membrane</keyword>
<dbReference type="InterPro" id="IPR051487">
    <property type="entry name" value="Ser/Thr_Proteases_Immune/Dev"/>
</dbReference>
<feature type="domain" description="Peptidase S1" evidence="12">
    <location>
        <begin position="169"/>
        <end position="429"/>
    </location>
</feature>
<comment type="similarity">
    <text evidence="8 10">Belongs to the peptidase S1 family. CLIP subfamily.</text>
</comment>
<dbReference type="FunFam" id="2.40.10.10:FF:000028">
    <property type="entry name" value="Serine protease easter"/>
    <property type="match status" value="1"/>
</dbReference>
<dbReference type="PANTHER" id="PTHR24256">
    <property type="entry name" value="TRYPTASE-RELATED"/>
    <property type="match status" value="1"/>
</dbReference>
<evidence type="ECO:0000256" key="7">
    <source>
        <dbReference type="ARBA" id="ARBA00023180"/>
    </source>
</evidence>
<dbReference type="EC" id="3.4.21.-" evidence="9"/>
<proteinExistence type="inferred from homology"/>
<dbReference type="InterPro" id="IPR001314">
    <property type="entry name" value="Peptidase_S1A"/>
</dbReference>
<dbReference type="SUPFAM" id="SSF50494">
    <property type="entry name" value="Trypsin-like serine proteases"/>
    <property type="match status" value="1"/>
</dbReference>
<dbReference type="Pfam" id="PF12032">
    <property type="entry name" value="CLIP"/>
    <property type="match status" value="1"/>
</dbReference>
<evidence type="ECO:0000313" key="14">
    <source>
        <dbReference type="EMBL" id="CAH1642991.1"/>
    </source>
</evidence>
<dbReference type="PROSITE" id="PS00135">
    <property type="entry name" value="TRYPSIN_SER"/>
    <property type="match status" value="1"/>
</dbReference>
<name>A0A9P0IBU1_SPOLI</name>
<keyword evidence="11" id="KW-1133">Transmembrane helix</keyword>
<evidence type="ECO:0000256" key="2">
    <source>
        <dbReference type="ARBA" id="ARBA00022670"/>
    </source>
</evidence>
<keyword evidence="10" id="KW-0964">Secreted</keyword>
<evidence type="ECO:0000256" key="1">
    <source>
        <dbReference type="ARBA" id="ARBA00004239"/>
    </source>
</evidence>
<dbReference type="GO" id="GO:0004252">
    <property type="term" value="F:serine-type endopeptidase activity"/>
    <property type="evidence" value="ECO:0007669"/>
    <property type="project" value="UniProtKB-UniRule"/>
</dbReference>
<dbReference type="EMBL" id="LR824560">
    <property type="protein sequence ID" value="CAH1642991.1"/>
    <property type="molecule type" value="Genomic_DNA"/>
</dbReference>
<dbReference type="InterPro" id="IPR033116">
    <property type="entry name" value="TRYPSIN_SER"/>
</dbReference>
<dbReference type="Gene3D" id="3.30.1640.30">
    <property type="match status" value="1"/>
</dbReference>
<evidence type="ECO:0000256" key="3">
    <source>
        <dbReference type="ARBA" id="ARBA00022729"/>
    </source>
</evidence>
<evidence type="ECO:0000256" key="4">
    <source>
        <dbReference type="ARBA" id="ARBA00022801"/>
    </source>
</evidence>
<dbReference type="AlphaFoldDB" id="A0A9P0IBU1"/>
<dbReference type="Gene3D" id="2.40.10.10">
    <property type="entry name" value="Trypsin-like serine proteases"/>
    <property type="match status" value="2"/>
</dbReference>
<evidence type="ECO:0000259" key="12">
    <source>
        <dbReference type="PROSITE" id="PS50240"/>
    </source>
</evidence>
<evidence type="ECO:0000259" key="13">
    <source>
        <dbReference type="PROSITE" id="PS51888"/>
    </source>
</evidence>
<dbReference type="SMART" id="SM00680">
    <property type="entry name" value="CLIP"/>
    <property type="match status" value="1"/>
</dbReference>
<keyword evidence="4 9" id="KW-0378">Hydrolase</keyword>
<dbReference type="CDD" id="cd00190">
    <property type="entry name" value="Tryp_SPc"/>
    <property type="match status" value="1"/>
</dbReference>
<evidence type="ECO:0000313" key="15">
    <source>
        <dbReference type="Proteomes" id="UP001153321"/>
    </source>
</evidence>
<dbReference type="SMART" id="SM00020">
    <property type="entry name" value="Tryp_SPc"/>
    <property type="match status" value="1"/>
</dbReference>
<dbReference type="FunFam" id="2.40.10.10:FF:000036">
    <property type="entry name" value="Trypsin beta"/>
    <property type="match status" value="1"/>
</dbReference>
<dbReference type="Pfam" id="PF00089">
    <property type="entry name" value="Trypsin"/>
    <property type="match status" value="1"/>
</dbReference>
<dbReference type="PROSITE" id="PS50240">
    <property type="entry name" value="TRYPSIN_DOM"/>
    <property type="match status" value="1"/>
</dbReference>
<keyword evidence="3" id="KW-0732">Signal</keyword>
<keyword evidence="6" id="KW-1015">Disulfide bond</keyword>
<evidence type="ECO:0000256" key="10">
    <source>
        <dbReference type="RuleBase" id="RU366078"/>
    </source>
</evidence>
<feature type="domain" description="Clip" evidence="13">
    <location>
        <begin position="69"/>
        <end position="120"/>
    </location>
</feature>
<keyword evidence="5 9" id="KW-0720">Serine protease</keyword>
<feature type="transmembrane region" description="Helical" evidence="11">
    <location>
        <begin position="31"/>
        <end position="49"/>
    </location>
</feature>
<dbReference type="InterPro" id="IPR001254">
    <property type="entry name" value="Trypsin_dom"/>
</dbReference>
<evidence type="ECO:0000256" key="5">
    <source>
        <dbReference type="ARBA" id="ARBA00022825"/>
    </source>
</evidence>
<keyword evidence="7" id="KW-0325">Glycoprotein</keyword>
<sequence length="430" mass="47157">MVSGHVTFETSGSARRMCKFILKKATLSQKLMILGIVIGVTCLAVVWCAKQYGSEPPKSPPPHPGNASVCTTPNGKPGRCIDIHSCPQISNLFRPPMSERNMEFAKNSACKGPHKYNVCCRSSPVSPDDDIIDSRTRDENKECQPHMTAYPPDPSTGCCGISADASNKIVGADGTGIDQYPWTALIEYETKRGGQICGGVLISGRYIVTAAHCVAGAILDIGTPKVIRLGEYNITNKGPDCKLVEGGGQDCTEGVTRIEIEKIIPHPQYEFFDNVKWNDIALIRLKEMAPYSDFIRPICMPTKDINLAKNRNDFFSMIVVGWGATENKTFSDVKLQVKVPYMPLERCKNIYESKKLIKLWEKQICAGGEKGVDTCKGDSGGPLMYENGGEYFELAGVVSFGNLKCGIEGVPGIYSNIYQYKDWIQSVIVP</sequence>
<keyword evidence="15" id="KW-1185">Reference proteome</keyword>
<dbReference type="InterPro" id="IPR022700">
    <property type="entry name" value="CLIP"/>
</dbReference>
<evidence type="ECO:0000256" key="11">
    <source>
        <dbReference type="SAM" id="Phobius"/>
    </source>
</evidence>
<accession>A0A9P0IBU1</accession>
<reference evidence="14" key="1">
    <citation type="submission" date="2022-02" db="EMBL/GenBank/DDBJ databases">
        <authorList>
            <person name="King R."/>
        </authorList>
    </citation>
    <scope>NUCLEOTIDE SEQUENCE</scope>
</reference>
<dbReference type="PROSITE" id="PS00134">
    <property type="entry name" value="TRYPSIN_HIS"/>
    <property type="match status" value="1"/>
</dbReference>
<comment type="domain">
    <text evidence="10">The clip domain consists of 35-55 residues which are 'knitted' together usually by 3 conserved disulfide bonds forming a clip-like compact structure.</text>
</comment>
<dbReference type="InterPro" id="IPR009003">
    <property type="entry name" value="Peptidase_S1_PA"/>
</dbReference>
<evidence type="ECO:0000256" key="6">
    <source>
        <dbReference type="ARBA" id="ARBA00023157"/>
    </source>
</evidence>
<protein>
    <recommendedName>
        <fullName evidence="10">CLIP domain-containing serine protease</fullName>
        <ecNumber evidence="9">3.4.21.-</ecNumber>
    </recommendedName>
</protein>
<dbReference type="PROSITE" id="PS51888">
    <property type="entry name" value="CLIP"/>
    <property type="match status" value="1"/>
</dbReference>
<dbReference type="GO" id="GO:0005576">
    <property type="term" value="C:extracellular region"/>
    <property type="evidence" value="ECO:0007669"/>
    <property type="project" value="UniProtKB-SubCell"/>
</dbReference>
<evidence type="ECO:0000256" key="8">
    <source>
        <dbReference type="ARBA" id="ARBA00024195"/>
    </source>
</evidence>